<dbReference type="RefSeq" id="WP_130585554.1">
    <property type="nucleotide sequence ID" value="NZ_AP019389.1"/>
</dbReference>
<reference evidence="2 3" key="1">
    <citation type="submission" date="2019-01" db="EMBL/GenBank/DDBJ databases">
        <title>Complete genome sequence of Erythrobacter flavus KJ5.</title>
        <authorList>
            <person name="Kanesaki Y."/>
            <person name="Brotosudarmo T."/>
            <person name="Moriuchi R."/>
            <person name="Awai K."/>
        </authorList>
    </citation>
    <scope>NUCLEOTIDE SEQUENCE [LARGE SCALE GENOMIC DNA]</scope>
    <source>
        <strain evidence="2 3">KJ5</strain>
    </source>
</reference>
<organism evidence="2 3">
    <name type="scientific">Qipengyuania flava</name>
    <dbReference type="NCBI Taxonomy" id="192812"/>
    <lineage>
        <taxon>Bacteria</taxon>
        <taxon>Pseudomonadati</taxon>
        <taxon>Pseudomonadota</taxon>
        <taxon>Alphaproteobacteria</taxon>
        <taxon>Sphingomonadales</taxon>
        <taxon>Erythrobacteraceae</taxon>
        <taxon>Qipengyuania</taxon>
    </lineage>
</organism>
<dbReference type="Proteomes" id="UP000290057">
    <property type="component" value="Chromosome"/>
</dbReference>
<accession>A0A3T1CEB6</accession>
<keyword evidence="3" id="KW-1185">Reference proteome</keyword>
<gene>
    <name evidence="2" type="ORF">EKJ_01490</name>
</gene>
<dbReference type="EMBL" id="AP019389">
    <property type="protein sequence ID" value="BBI19302.1"/>
    <property type="molecule type" value="Genomic_DNA"/>
</dbReference>
<evidence type="ECO:0000313" key="3">
    <source>
        <dbReference type="Proteomes" id="UP000290057"/>
    </source>
</evidence>
<feature type="region of interest" description="Disordered" evidence="1">
    <location>
        <begin position="34"/>
        <end position="108"/>
    </location>
</feature>
<evidence type="ECO:0000256" key="1">
    <source>
        <dbReference type="SAM" id="MobiDB-lite"/>
    </source>
</evidence>
<evidence type="ECO:0000313" key="2">
    <source>
        <dbReference type="EMBL" id="BBI19302.1"/>
    </source>
</evidence>
<proteinExistence type="predicted"/>
<protein>
    <submittedName>
        <fullName evidence="2">Uncharacterized protein</fullName>
    </submittedName>
</protein>
<dbReference type="AlphaFoldDB" id="A0A3T1CEB6"/>
<name>A0A3T1CEB6_9SPHN</name>
<sequence>MEDGLPPGLLKKLALVGVFLVAVMLLVGREEDPGVIGQIGEDGPDAIVQGSAPSPENVRQPPEPRAEPVQRPQQGSLSSWYAESVESGPATPEPFVPLPQDDSHLINDARPITDTGRVIAIEPPPEAPPVEIVE</sequence>
<feature type="compositionally biased region" description="Polar residues" evidence="1">
    <location>
        <begin position="71"/>
        <end position="81"/>
    </location>
</feature>